<dbReference type="RefSeq" id="WP_072903084.1">
    <property type="nucleotide sequence ID" value="NZ_FRAD01000007.1"/>
</dbReference>
<keyword evidence="3" id="KW-1185">Reference proteome</keyword>
<evidence type="ECO:0000259" key="1">
    <source>
        <dbReference type="SMART" id="SM00842"/>
    </source>
</evidence>
<dbReference type="OrthoDB" id="9768127at2"/>
<dbReference type="PANTHER" id="PTHR32432">
    <property type="entry name" value="CELL DIVISION PROTEIN FTSA-RELATED"/>
    <property type="match status" value="1"/>
</dbReference>
<dbReference type="GO" id="GO:0051301">
    <property type="term" value="P:cell division"/>
    <property type="evidence" value="ECO:0007669"/>
    <property type="project" value="UniProtKB-KW"/>
</dbReference>
<name>A0A1M6MGU9_9CLOT</name>
<accession>A0A1M6MGU9</accession>
<dbReference type="SMART" id="SM00842">
    <property type="entry name" value="FtsA"/>
    <property type="match status" value="1"/>
</dbReference>
<evidence type="ECO:0000313" key="2">
    <source>
        <dbReference type="EMBL" id="SHJ82685.1"/>
    </source>
</evidence>
<dbReference type="Pfam" id="PF14450">
    <property type="entry name" value="FtsA"/>
    <property type="match status" value="1"/>
</dbReference>
<dbReference type="CDD" id="cd24004">
    <property type="entry name" value="ASKHA_NBD_PilM-like"/>
    <property type="match status" value="1"/>
</dbReference>
<feature type="domain" description="SHS2" evidence="1">
    <location>
        <begin position="8"/>
        <end position="211"/>
    </location>
</feature>
<dbReference type="InterPro" id="IPR050696">
    <property type="entry name" value="FtsA/MreB"/>
</dbReference>
<dbReference type="PANTHER" id="PTHR32432:SF3">
    <property type="entry name" value="ETHANOLAMINE UTILIZATION PROTEIN EUTJ"/>
    <property type="match status" value="1"/>
</dbReference>
<dbReference type="SUPFAM" id="SSF53067">
    <property type="entry name" value="Actin-like ATPase domain"/>
    <property type="match status" value="2"/>
</dbReference>
<dbReference type="STRING" id="1121331.SAMN02745248_01052"/>
<dbReference type="InterPro" id="IPR003494">
    <property type="entry name" value="SHS2_FtsA"/>
</dbReference>
<dbReference type="EMBL" id="FRAD01000007">
    <property type="protein sequence ID" value="SHJ82685.1"/>
    <property type="molecule type" value="Genomic_DNA"/>
</dbReference>
<dbReference type="Gene3D" id="3.30.420.40">
    <property type="match status" value="2"/>
</dbReference>
<dbReference type="AlphaFoldDB" id="A0A1M6MGU9"/>
<evidence type="ECO:0000313" key="3">
    <source>
        <dbReference type="Proteomes" id="UP000183952"/>
    </source>
</evidence>
<sequence length="672" mass="73137">MDNLNNLIFSLDIGTRSIKGSILKNISGKLHVIAEHYIEHEERAMVDGQIHDIGSVASTVSSIKANLESQIGEKLTNVAIAAAGRFLKTICITSTEDIAEDSEIDTHIINALELSAVQKAEEEINKTSAKKGVKPNNDTKLYCVGYTVKSYYLNGYAINNLLSHKGKNAGVEIIATFLPSSVVDSLYSVMKMVNLKVSTLTLEPIAAMEAVIPSNLRLLNIALVDVGAGTSDIAISNKNTVVGYGMVPLAGDEVTETIAENYLIDFNTADKLKKDLIKNDTVTYTDVLGFEYTIDSKEVLSLIEPIVEQISREISEEILKLNSDKSPSAVFIVGGGAHTPLLMQKLAKKLELPEQRIGIKGREAVKECVVSDYTLGSTGITVLGIGLIAASRSQENYIEVNLNNTHLTLFNLSTTKISDVLVQASVNPKLLIGKTGRDLVFSLNGSPCKALGGSPTEAKVYLNGKEASLESSVENGDNIEISYAKNGENACPRIYEYIPASYDIINFTVDGVTFTLEPEITINSMKAEADAIIRKNDDVEIIFDPTLDAFIKHHNSIFKNKNFYISSEKLSLNYCIKPGDNIITKPSPSKQVAASISNKNLSSEKNYNINVSVNKKSVTLTGKSSYVFTDIFDFIDFDRSSAKGNLSLIHNGKTASYLTKLSEGDTIEISWK</sequence>
<keyword evidence="2" id="KW-0132">Cell division</keyword>
<organism evidence="2 3">
    <name type="scientific">Hathewaya proteolytica DSM 3090</name>
    <dbReference type="NCBI Taxonomy" id="1121331"/>
    <lineage>
        <taxon>Bacteria</taxon>
        <taxon>Bacillati</taxon>
        <taxon>Bacillota</taxon>
        <taxon>Clostridia</taxon>
        <taxon>Eubacteriales</taxon>
        <taxon>Clostridiaceae</taxon>
        <taxon>Hathewaya</taxon>
    </lineage>
</organism>
<gene>
    <name evidence="2" type="ORF">SAMN02745248_01052</name>
</gene>
<proteinExistence type="predicted"/>
<reference evidence="2 3" key="1">
    <citation type="submission" date="2016-11" db="EMBL/GenBank/DDBJ databases">
        <authorList>
            <person name="Jaros S."/>
            <person name="Januszkiewicz K."/>
            <person name="Wedrychowicz H."/>
        </authorList>
    </citation>
    <scope>NUCLEOTIDE SEQUENCE [LARGE SCALE GENOMIC DNA]</scope>
    <source>
        <strain evidence="2 3">DSM 3090</strain>
    </source>
</reference>
<dbReference type="InterPro" id="IPR043129">
    <property type="entry name" value="ATPase_NBD"/>
</dbReference>
<keyword evidence="2" id="KW-0131">Cell cycle</keyword>
<dbReference type="Proteomes" id="UP000183952">
    <property type="component" value="Unassembled WGS sequence"/>
</dbReference>
<protein>
    <submittedName>
        <fullName evidence="2">Cell division ATPase FtsA</fullName>
    </submittedName>
</protein>